<dbReference type="Pfam" id="PF13769">
    <property type="entry name" value="Virulence_fact"/>
    <property type="match status" value="1"/>
</dbReference>
<dbReference type="Pfam" id="PF08712">
    <property type="entry name" value="Nfu_N"/>
    <property type="match status" value="1"/>
</dbReference>
<dbReference type="SMART" id="SM00932">
    <property type="entry name" value="Nfu_N"/>
    <property type="match status" value="1"/>
</dbReference>
<dbReference type="AlphaFoldDB" id="A0A3M8HEV3"/>
<dbReference type="SUPFAM" id="SSF110836">
    <property type="entry name" value="Hypothetical protein SAV1430"/>
    <property type="match status" value="1"/>
</dbReference>
<evidence type="ECO:0000313" key="3">
    <source>
        <dbReference type="Proteomes" id="UP000279909"/>
    </source>
</evidence>
<dbReference type="InterPro" id="IPR036498">
    <property type="entry name" value="Nfu/NifU_N_sf"/>
</dbReference>
<dbReference type="Gene3D" id="1.25.10.10">
    <property type="entry name" value="Leucine-rich Repeat Variant"/>
    <property type="match status" value="1"/>
</dbReference>
<dbReference type="RefSeq" id="WP_122970984.1">
    <property type="nucleotide sequence ID" value="NZ_RHLQ01000005.1"/>
</dbReference>
<sequence>MKIVTIEPTPSPNSMKVIVDEELPFGKSYNYTKENVSDAPEAIRSILAIEGVKGVYHVADFLAVERNAKYNWESILSGVRVALGEKGEATQQEVQAADHFGEVFVHVQMFRGLPLQVKVFDSSSEHRVSTGDRFVQAFQSIEVDKFDDNYILERKWVDFGVRYGDKEDIANQIVEEIYATYPEERIAQIVDAASKKNTVTLEREKVTLEQFIAASDWQKRYQLLDQMPDPEVEDLPLLEKALEDDQMSIRRLATVYLGMIEDVAVVPYLSRALKDKSSSVRRTAGDCMSDLGFSEFEPFMIEALKDRNKLVRWRAAMFLFETGTEQCLPALHEVENDPEFEVKLQVKMAIARIEQGEEAKGSVWKQMTERNVTE</sequence>
<proteinExistence type="predicted"/>
<gene>
    <name evidence="2" type="ORF">EC501_03915</name>
</gene>
<dbReference type="Pfam" id="PF13646">
    <property type="entry name" value="HEAT_2"/>
    <property type="match status" value="1"/>
</dbReference>
<dbReference type="InterPro" id="IPR016024">
    <property type="entry name" value="ARM-type_fold"/>
</dbReference>
<dbReference type="InterPro" id="IPR014824">
    <property type="entry name" value="Nfu/NifU_N"/>
</dbReference>
<dbReference type="InterPro" id="IPR004155">
    <property type="entry name" value="PBS_lyase_HEAT"/>
</dbReference>
<dbReference type="InterPro" id="IPR011989">
    <property type="entry name" value="ARM-like"/>
</dbReference>
<protein>
    <submittedName>
        <fullName evidence="2">Virulence factor</fullName>
    </submittedName>
</protein>
<dbReference type="GO" id="GO:0016491">
    <property type="term" value="F:oxidoreductase activity"/>
    <property type="evidence" value="ECO:0007669"/>
    <property type="project" value="TreeGrafter"/>
</dbReference>
<dbReference type="PANTHER" id="PTHR12697:SF37">
    <property type="entry name" value="CONSERVED VIRULENCE FACTOR C"/>
    <property type="match status" value="1"/>
</dbReference>
<reference evidence="2 3" key="1">
    <citation type="journal article" date="2014" name="Int. J. Syst. Evol. Microbiol.">
        <title>Lysinibacillus halotolerans sp. nov., isolated from saline-alkaline soil.</title>
        <authorList>
            <person name="Kong D."/>
            <person name="Wang Y."/>
            <person name="Zhao B."/>
            <person name="Li Y."/>
            <person name="Song J."/>
            <person name="Zhai Y."/>
            <person name="Zhang C."/>
            <person name="Wang H."/>
            <person name="Chen X."/>
            <person name="Zhao B."/>
            <person name="Ruan Z."/>
        </authorList>
    </citation>
    <scope>NUCLEOTIDE SEQUENCE [LARGE SCALE GENOMIC DNA]</scope>
    <source>
        <strain evidence="2 3">MCCC 1A12703</strain>
    </source>
</reference>
<dbReference type="OrthoDB" id="420201at2"/>
<keyword evidence="3" id="KW-1185">Reference proteome</keyword>
<dbReference type="SMART" id="SM00567">
    <property type="entry name" value="EZ_HEAT"/>
    <property type="match status" value="3"/>
</dbReference>
<dbReference type="EMBL" id="RHLQ01000005">
    <property type="protein sequence ID" value="RND00829.1"/>
    <property type="molecule type" value="Genomic_DNA"/>
</dbReference>
<evidence type="ECO:0000313" key="2">
    <source>
        <dbReference type="EMBL" id="RND00829.1"/>
    </source>
</evidence>
<organism evidence="2 3">
    <name type="scientific">Lysinibacillus halotolerans</name>
    <dbReference type="NCBI Taxonomy" id="1368476"/>
    <lineage>
        <taxon>Bacteria</taxon>
        <taxon>Bacillati</taxon>
        <taxon>Bacillota</taxon>
        <taxon>Bacilli</taxon>
        <taxon>Bacillales</taxon>
        <taxon>Bacillaceae</taxon>
        <taxon>Lysinibacillus</taxon>
    </lineage>
</organism>
<dbReference type="InterPro" id="IPR025989">
    <property type="entry name" value="Virulence_F_dom"/>
</dbReference>
<feature type="domain" description="Scaffold protein Nfu/NifU N-terminal" evidence="1">
    <location>
        <begin position="4"/>
        <end position="90"/>
    </location>
</feature>
<dbReference type="PANTHER" id="PTHR12697">
    <property type="entry name" value="PBS LYASE HEAT-LIKE PROTEIN"/>
    <property type="match status" value="1"/>
</dbReference>
<name>A0A3M8HEV3_9BACI</name>
<evidence type="ECO:0000259" key="1">
    <source>
        <dbReference type="SMART" id="SM00932"/>
    </source>
</evidence>
<dbReference type="SUPFAM" id="SSF48371">
    <property type="entry name" value="ARM repeat"/>
    <property type="match status" value="1"/>
</dbReference>
<accession>A0A3M8HEV3</accession>
<dbReference type="Gene3D" id="3.30.1370.70">
    <property type="entry name" value="Scaffold protein Nfu/NifU, N-terminal domain"/>
    <property type="match status" value="1"/>
</dbReference>
<comment type="caution">
    <text evidence="2">The sequence shown here is derived from an EMBL/GenBank/DDBJ whole genome shotgun (WGS) entry which is preliminary data.</text>
</comment>
<dbReference type="Proteomes" id="UP000279909">
    <property type="component" value="Unassembled WGS sequence"/>
</dbReference>